<evidence type="ECO:0000313" key="1">
    <source>
        <dbReference type="EMBL" id="MBB5200852.1"/>
    </source>
</evidence>
<accession>A0A840RUK7</accession>
<name>A0A840RUK7_9BURK</name>
<reference evidence="1 2" key="1">
    <citation type="submission" date="2020-08" db="EMBL/GenBank/DDBJ databases">
        <title>Genomic Encyclopedia of Type Strains, Phase IV (KMG-IV): sequencing the most valuable type-strain genomes for metagenomic binning, comparative biology and taxonomic classification.</title>
        <authorList>
            <person name="Goeker M."/>
        </authorList>
    </citation>
    <scope>NUCLEOTIDE SEQUENCE [LARGE SCALE GENOMIC DNA]</scope>
    <source>
        <strain evidence="1 2">DSM 23240</strain>
    </source>
</reference>
<dbReference type="Proteomes" id="UP000571084">
    <property type="component" value="Unassembled WGS sequence"/>
</dbReference>
<comment type="caution">
    <text evidence="1">The sequence shown here is derived from an EMBL/GenBank/DDBJ whole genome shotgun (WGS) entry which is preliminary data.</text>
</comment>
<keyword evidence="2" id="KW-1185">Reference proteome</keyword>
<gene>
    <name evidence="1" type="ORF">HNR39_002694</name>
</gene>
<evidence type="ECO:0000313" key="2">
    <source>
        <dbReference type="Proteomes" id="UP000571084"/>
    </source>
</evidence>
<sequence length="168" mass="18680">MRTEAFSWGVSIESLFIQDVRVLPEISRQLSGLVAAQIEMKKSHLEEVGRINIQVLDAQTEVRVSELQTRARSLHPIGVARAYGQMASRPGLLEEFQELYQLFLLPSGRMVSFVGFDGGETGPIDAMMIPVEGDPWASGHKSALIDPCRYLALPYADLWCVVGDLFRS</sequence>
<organism evidence="1 2">
    <name type="scientific">Glaciimonas immobilis</name>
    <dbReference type="NCBI Taxonomy" id="728004"/>
    <lineage>
        <taxon>Bacteria</taxon>
        <taxon>Pseudomonadati</taxon>
        <taxon>Pseudomonadota</taxon>
        <taxon>Betaproteobacteria</taxon>
        <taxon>Burkholderiales</taxon>
        <taxon>Oxalobacteraceae</taxon>
        <taxon>Glaciimonas</taxon>
    </lineage>
</organism>
<dbReference type="EMBL" id="JACHHQ010000005">
    <property type="protein sequence ID" value="MBB5200852.1"/>
    <property type="molecule type" value="Genomic_DNA"/>
</dbReference>
<protein>
    <submittedName>
        <fullName evidence="1">Uncharacterized protein</fullName>
    </submittedName>
</protein>
<dbReference type="AlphaFoldDB" id="A0A840RUK7"/>
<proteinExistence type="predicted"/>